<dbReference type="EnsemblProtists" id="PYU1_T003080">
    <property type="protein sequence ID" value="PYU1_T003080"/>
    <property type="gene ID" value="PYU1_G003076"/>
</dbReference>
<name>K3WDN9_GLOUD</name>
<dbReference type="HOGENOM" id="CLU_034610_4_1_1"/>
<dbReference type="InParanoid" id="K3WDN9"/>
<reference evidence="3" key="2">
    <citation type="submission" date="2010-04" db="EMBL/GenBank/DDBJ databases">
        <authorList>
            <person name="Buell R."/>
            <person name="Hamilton J."/>
            <person name="Hostetler J."/>
        </authorList>
    </citation>
    <scope>NUCLEOTIDE SEQUENCE [LARGE SCALE GENOMIC DNA]</scope>
    <source>
        <strain evidence="3">DAOM:BR144</strain>
    </source>
</reference>
<reference evidence="2" key="3">
    <citation type="submission" date="2015-02" db="UniProtKB">
        <authorList>
            <consortium name="EnsemblProtists"/>
        </authorList>
    </citation>
    <scope>IDENTIFICATION</scope>
    <source>
        <strain evidence="2">DAOM BR144</strain>
    </source>
</reference>
<dbReference type="AlphaFoldDB" id="K3WDN9"/>
<accession>K3WDN9</accession>
<reference evidence="3" key="1">
    <citation type="journal article" date="2010" name="Genome Biol.">
        <title>Genome sequence of the necrotrophic plant pathogen Pythium ultimum reveals original pathogenicity mechanisms and effector repertoire.</title>
        <authorList>
            <person name="Levesque C.A."/>
            <person name="Brouwer H."/>
            <person name="Cano L."/>
            <person name="Hamilton J.P."/>
            <person name="Holt C."/>
            <person name="Huitema E."/>
            <person name="Raffaele S."/>
            <person name="Robideau G.P."/>
            <person name="Thines M."/>
            <person name="Win J."/>
            <person name="Zerillo M.M."/>
            <person name="Beakes G.W."/>
            <person name="Boore J.L."/>
            <person name="Busam D."/>
            <person name="Dumas B."/>
            <person name="Ferriera S."/>
            <person name="Fuerstenberg S.I."/>
            <person name="Gachon C.M."/>
            <person name="Gaulin E."/>
            <person name="Govers F."/>
            <person name="Grenville-Briggs L."/>
            <person name="Horner N."/>
            <person name="Hostetler J."/>
            <person name="Jiang R.H."/>
            <person name="Johnson J."/>
            <person name="Krajaejun T."/>
            <person name="Lin H."/>
            <person name="Meijer H.J."/>
            <person name="Moore B."/>
            <person name="Morris P."/>
            <person name="Phuntmart V."/>
            <person name="Puiu D."/>
            <person name="Shetty J."/>
            <person name="Stajich J.E."/>
            <person name="Tripathy S."/>
            <person name="Wawra S."/>
            <person name="van West P."/>
            <person name="Whitty B.R."/>
            <person name="Coutinho P.M."/>
            <person name="Henrissat B."/>
            <person name="Martin F."/>
            <person name="Thomas P.D."/>
            <person name="Tyler B.M."/>
            <person name="De Vries R.P."/>
            <person name="Kamoun S."/>
            <person name="Yandell M."/>
            <person name="Tisserat N."/>
            <person name="Buell C.R."/>
        </authorList>
    </citation>
    <scope>NUCLEOTIDE SEQUENCE</scope>
    <source>
        <strain evidence="3">DAOM:BR144</strain>
    </source>
</reference>
<keyword evidence="3" id="KW-1185">Reference proteome</keyword>
<dbReference type="OMA" id="TDIWTQS"/>
<organism evidence="2 3">
    <name type="scientific">Globisporangium ultimum (strain ATCC 200006 / CBS 805.95 / DAOM BR144)</name>
    <name type="common">Pythium ultimum</name>
    <dbReference type="NCBI Taxonomy" id="431595"/>
    <lineage>
        <taxon>Eukaryota</taxon>
        <taxon>Sar</taxon>
        <taxon>Stramenopiles</taxon>
        <taxon>Oomycota</taxon>
        <taxon>Peronosporomycetes</taxon>
        <taxon>Pythiales</taxon>
        <taxon>Pythiaceae</taxon>
        <taxon>Globisporangium</taxon>
    </lineage>
</organism>
<evidence type="ECO:0000313" key="3">
    <source>
        <dbReference type="Proteomes" id="UP000019132"/>
    </source>
</evidence>
<feature type="coiled-coil region" evidence="1">
    <location>
        <begin position="1"/>
        <end position="28"/>
    </location>
</feature>
<dbReference type="VEuPathDB" id="FungiDB:PYU1_G003076"/>
<dbReference type="Proteomes" id="UP000019132">
    <property type="component" value="Unassembled WGS sequence"/>
</dbReference>
<proteinExistence type="predicted"/>
<evidence type="ECO:0000256" key="1">
    <source>
        <dbReference type="SAM" id="Coils"/>
    </source>
</evidence>
<sequence length="302" mass="34831">MERKKESITRVKKAVAELESQVRLLKLTSEKVTLEQENDLLQHHLTGESTNANNLEQLKALLEVRKRCNRQDGWQSNAAEKKLVESSFEPVTPQRWRELVDKTMKETDAQACDPSFRSMGFSVLGWSDRRKIEDATVKFTFSKFFPHIWAEELLNRTWDKVTTESYSSFFSPSLYITRVSNDAIIVYRAICNPHTNRISRSVELIGRIRRERDFVLFIRSFDGAHNVHRCVGEAQSWSRSMTILRFEPTSMHQTSPGCMMHFGGAYANLATAGVQHWLMEVLFIVLRFESVMIAPMFAICAS</sequence>
<evidence type="ECO:0000313" key="2">
    <source>
        <dbReference type="EnsemblProtists" id="PYU1_T003080"/>
    </source>
</evidence>
<protein>
    <recommendedName>
        <fullName evidence="4">START domain-containing protein</fullName>
    </recommendedName>
</protein>
<evidence type="ECO:0008006" key="4">
    <source>
        <dbReference type="Google" id="ProtNLM"/>
    </source>
</evidence>
<keyword evidence="1" id="KW-0175">Coiled coil</keyword>
<dbReference type="eggNOG" id="ENOG502SKNF">
    <property type="taxonomic scope" value="Eukaryota"/>
</dbReference>
<dbReference type="EMBL" id="GL376628">
    <property type="status" value="NOT_ANNOTATED_CDS"/>
    <property type="molecule type" value="Genomic_DNA"/>
</dbReference>